<protein>
    <submittedName>
        <fullName evidence="1">CarboxypepD_reg-like domain-containing protein</fullName>
    </submittedName>
</protein>
<dbReference type="Gene3D" id="2.60.40.1120">
    <property type="entry name" value="Carboxypeptidase-like, regulatory domain"/>
    <property type="match status" value="1"/>
</dbReference>
<dbReference type="OrthoDB" id="7432683at2"/>
<organism evidence="1 2">
    <name type="scientific">Hymenobacter arizonensis</name>
    <name type="common">Siccationidurans arizonensis</name>
    <dbReference type="NCBI Taxonomy" id="1227077"/>
    <lineage>
        <taxon>Bacteria</taxon>
        <taxon>Pseudomonadati</taxon>
        <taxon>Bacteroidota</taxon>
        <taxon>Cytophagia</taxon>
        <taxon>Cytophagales</taxon>
        <taxon>Hymenobacteraceae</taxon>
        <taxon>Hymenobacter</taxon>
    </lineage>
</organism>
<name>A0A1I6B745_HYMAR</name>
<dbReference type="Pfam" id="PF13715">
    <property type="entry name" value="CarbopepD_reg_2"/>
    <property type="match status" value="1"/>
</dbReference>
<dbReference type="STRING" id="1227077.SAMN04515668_4247"/>
<dbReference type="EMBL" id="FOXS01000007">
    <property type="protein sequence ID" value="SFQ76755.1"/>
    <property type="molecule type" value="Genomic_DNA"/>
</dbReference>
<dbReference type="InterPro" id="IPR008969">
    <property type="entry name" value="CarboxyPept-like_regulatory"/>
</dbReference>
<accession>A0A1I6B745</accession>
<gene>
    <name evidence="1" type="ORF">SAMN04515668_4247</name>
</gene>
<keyword evidence="2" id="KW-1185">Reference proteome</keyword>
<proteinExistence type="predicted"/>
<dbReference type="SUPFAM" id="SSF49464">
    <property type="entry name" value="Carboxypeptidase regulatory domain-like"/>
    <property type="match status" value="1"/>
</dbReference>
<dbReference type="Proteomes" id="UP000199029">
    <property type="component" value="Unassembled WGS sequence"/>
</dbReference>
<sequence>MLTTRLAIPQPCAESWDAMRPASNGRHCAACQKTVVDFTLKTDAEILAYLAGAASTRTCGRFAAGQLDRPLQRAVPAAPTRWRAWLGAAVAVWGLRETASTVAPAQTSTEWRSQYWGGPAPATPPPAIPVTPVQNTVLPAALQTVAGDATVPDSAHPLLVAASSVIRGTVTDFSTGDLLPGCTILIKGTELGTSTNREGKFELTVPATLAGVREITLVVSSVGCVTQERTLRTDYAVEQAFRLQTDVKGMLLGEVVMLQPSKLPPAPWKLRHLYYWSKYWVTQPFL</sequence>
<evidence type="ECO:0000313" key="2">
    <source>
        <dbReference type="Proteomes" id="UP000199029"/>
    </source>
</evidence>
<dbReference type="RefSeq" id="WP_092678016.1">
    <property type="nucleotide sequence ID" value="NZ_FOXS01000007.1"/>
</dbReference>
<evidence type="ECO:0000313" key="1">
    <source>
        <dbReference type="EMBL" id="SFQ76755.1"/>
    </source>
</evidence>
<reference evidence="2" key="1">
    <citation type="submission" date="2016-10" db="EMBL/GenBank/DDBJ databases">
        <authorList>
            <person name="Varghese N."/>
            <person name="Submissions S."/>
        </authorList>
    </citation>
    <scope>NUCLEOTIDE SEQUENCE [LARGE SCALE GENOMIC DNA]</scope>
    <source>
        <strain evidence="2">OR362-8,ATCC BAA-1266,JCM 13504</strain>
    </source>
</reference>
<dbReference type="AlphaFoldDB" id="A0A1I6B745"/>